<sequence length="141" mass="15324">MGASPRQRMSAVERRIQALQLHLAGVDYRTIAKQVGYADGAAAQKGIDRAIEESIARGEEDTDTRTREVMRYNRLQAAHWGKAVKGDTKASDVVLKCMQGRERLLGLAAPKRINIDAQQLGDEILAILGEVAADDEQGAAP</sequence>
<gene>
    <name evidence="1" type="ORF">G3I58_36435</name>
</gene>
<organism evidence="1 2">
    <name type="scientific">Streptomyces anulatus</name>
    <name type="common">Streptomyces chrysomallus</name>
    <dbReference type="NCBI Taxonomy" id="1892"/>
    <lineage>
        <taxon>Bacteria</taxon>
        <taxon>Bacillati</taxon>
        <taxon>Actinomycetota</taxon>
        <taxon>Actinomycetes</taxon>
        <taxon>Kitasatosporales</taxon>
        <taxon>Streptomycetaceae</taxon>
        <taxon>Streptomyces</taxon>
    </lineage>
</organism>
<protein>
    <recommendedName>
        <fullName evidence="3">Helix-turn-helix domain-containing protein</fullName>
    </recommendedName>
</protein>
<name>A0A7K3RMU0_STRAQ</name>
<accession>A0A7K3RMU0</accession>
<dbReference type="AlphaFoldDB" id="A0A7K3RMU0"/>
<dbReference type="EMBL" id="JAAGMS010000400">
    <property type="protein sequence ID" value="NEC03425.1"/>
    <property type="molecule type" value="Genomic_DNA"/>
</dbReference>
<dbReference type="RefSeq" id="WP_164223113.1">
    <property type="nucleotide sequence ID" value="NZ_JAAGMS010000400.1"/>
</dbReference>
<evidence type="ECO:0000313" key="1">
    <source>
        <dbReference type="EMBL" id="NEC03425.1"/>
    </source>
</evidence>
<dbReference type="Proteomes" id="UP000470951">
    <property type="component" value="Unassembled WGS sequence"/>
</dbReference>
<proteinExistence type="predicted"/>
<evidence type="ECO:0008006" key="3">
    <source>
        <dbReference type="Google" id="ProtNLM"/>
    </source>
</evidence>
<evidence type="ECO:0000313" key="2">
    <source>
        <dbReference type="Proteomes" id="UP000470951"/>
    </source>
</evidence>
<reference evidence="1 2" key="1">
    <citation type="submission" date="2020-01" db="EMBL/GenBank/DDBJ databases">
        <title>Insect and environment-associated Actinomycetes.</title>
        <authorList>
            <person name="Currrie C."/>
            <person name="Chevrette M."/>
            <person name="Carlson C."/>
            <person name="Stubbendieck R."/>
            <person name="Wendt-Pienkowski E."/>
        </authorList>
    </citation>
    <scope>NUCLEOTIDE SEQUENCE [LARGE SCALE GENOMIC DNA]</scope>
    <source>
        <strain evidence="1 2">SID7903</strain>
    </source>
</reference>
<comment type="caution">
    <text evidence="1">The sequence shown here is derived from an EMBL/GenBank/DDBJ whole genome shotgun (WGS) entry which is preliminary data.</text>
</comment>